<protein>
    <submittedName>
        <fullName evidence="1">Uncharacterized protein</fullName>
    </submittedName>
</protein>
<evidence type="ECO:0000313" key="1">
    <source>
        <dbReference type="Ensembl" id="ENSNLEP00000029446.1"/>
    </source>
</evidence>
<proteinExistence type="predicted"/>
<reference evidence="1" key="3">
    <citation type="submission" date="2025-09" db="UniProtKB">
        <authorList>
            <consortium name="Ensembl"/>
        </authorList>
    </citation>
    <scope>IDENTIFICATION</scope>
</reference>
<dbReference type="InParanoid" id="A0A2I3GDR5"/>
<accession>A0A2I3GDR5</accession>
<dbReference type="EMBL" id="ADFV01028922">
    <property type="status" value="NOT_ANNOTATED_CDS"/>
    <property type="molecule type" value="Genomic_DNA"/>
</dbReference>
<organism evidence="1 2">
    <name type="scientific">Nomascus leucogenys</name>
    <name type="common">Northern white-cheeked gibbon</name>
    <name type="synonym">Hylobates leucogenys</name>
    <dbReference type="NCBI Taxonomy" id="61853"/>
    <lineage>
        <taxon>Eukaryota</taxon>
        <taxon>Metazoa</taxon>
        <taxon>Chordata</taxon>
        <taxon>Craniata</taxon>
        <taxon>Vertebrata</taxon>
        <taxon>Euteleostomi</taxon>
        <taxon>Mammalia</taxon>
        <taxon>Eutheria</taxon>
        <taxon>Euarchontoglires</taxon>
        <taxon>Primates</taxon>
        <taxon>Haplorrhini</taxon>
        <taxon>Catarrhini</taxon>
        <taxon>Hylobatidae</taxon>
        <taxon>Nomascus</taxon>
    </lineage>
</organism>
<name>A0A2I3GDR5_NOMLE</name>
<evidence type="ECO:0000313" key="2">
    <source>
        <dbReference type="Proteomes" id="UP000001073"/>
    </source>
</evidence>
<dbReference type="Proteomes" id="UP000001073">
    <property type="component" value="Chromosome 23"/>
</dbReference>
<dbReference type="AlphaFoldDB" id="A0A2I3GDR5"/>
<reference evidence="1" key="2">
    <citation type="submission" date="2025-08" db="UniProtKB">
        <authorList>
            <consortium name="Ensembl"/>
        </authorList>
    </citation>
    <scope>IDENTIFICATION</scope>
</reference>
<keyword evidence="2" id="KW-1185">Reference proteome</keyword>
<sequence length="74" mass="8675">MFLDFCFCYLSPGCNHFVLHLSFPVEPLKHCILGKFFCKYAYFLLLYKSATSIKFFSKLLGHCLYSRKFNKTAS</sequence>
<reference evidence="1 2" key="1">
    <citation type="submission" date="2012-10" db="EMBL/GenBank/DDBJ databases">
        <authorList>
            <consortium name="Gibbon Genome Sequencing Consortium"/>
        </authorList>
    </citation>
    <scope>NUCLEOTIDE SEQUENCE [LARGE SCALE GENOMIC DNA]</scope>
</reference>
<dbReference type="Ensembl" id="ENSNLET00000052976.1">
    <property type="protein sequence ID" value="ENSNLEP00000029446.1"/>
    <property type="gene ID" value="ENSNLEG00000034340.1"/>
</dbReference>